<proteinExistence type="predicted"/>
<dbReference type="EMBL" id="OZ019894">
    <property type="protein sequence ID" value="CAK9214539.1"/>
    <property type="molecule type" value="Genomic_DNA"/>
</dbReference>
<evidence type="ECO:0000256" key="1">
    <source>
        <dbReference type="SAM" id="MobiDB-lite"/>
    </source>
</evidence>
<feature type="domain" description="J" evidence="2">
    <location>
        <begin position="6"/>
        <end position="71"/>
    </location>
</feature>
<evidence type="ECO:0000259" key="2">
    <source>
        <dbReference type="PROSITE" id="PS50076"/>
    </source>
</evidence>
<evidence type="ECO:0000313" key="3">
    <source>
        <dbReference type="EMBL" id="CAK9214539.1"/>
    </source>
</evidence>
<dbReference type="PROSITE" id="PS50076">
    <property type="entry name" value="DNAJ_2"/>
    <property type="match status" value="1"/>
</dbReference>
<dbReference type="Pfam" id="PF14308">
    <property type="entry name" value="DnaJ-X"/>
    <property type="match status" value="1"/>
</dbReference>
<feature type="region of interest" description="Disordered" evidence="1">
    <location>
        <begin position="379"/>
        <end position="401"/>
    </location>
</feature>
<feature type="compositionally biased region" description="Polar residues" evidence="1">
    <location>
        <begin position="315"/>
        <end position="332"/>
    </location>
</feature>
<gene>
    <name evidence="3" type="ORF">CSSPTR1EN2_LOCUS12282</name>
</gene>
<dbReference type="InterPro" id="IPR018253">
    <property type="entry name" value="DnaJ_domain_CS"/>
</dbReference>
<dbReference type="PROSITE" id="PS00636">
    <property type="entry name" value="DNAJ_1"/>
    <property type="match status" value="1"/>
</dbReference>
<accession>A0ABP0U8F2</accession>
<feature type="compositionally biased region" description="Low complexity" evidence="1">
    <location>
        <begin position="333"/>
        <end position="348"/>
    </location>
</feature>
<keyword evidence="4" id="KW-1185">Reference proteome</keyword>
<reference evidence="3" key="1">
    <citation type="submission" date="2024-02" db="EMBL/GenBank/DDBJ databases">
        <authorList>
            <consortium name="ELIXIR-Norway"/>
            <consortium name="Elixir Norway"/>
        </authorList>
    </citation>
    <scope>NUCLEOTIDE SEQUENCE</scope>
</reference>
<dbReference type="InterPro" id="IPR001623">
    <property type="entry name" value="DnaJ_domain"/>
</dbReference>
<dbReference type="PANTHER" id="PTHR44094:SF8">
    <property type="entry name" value="DNAJ HEAT SHOCK N-TERMINAL DOMAIN-CONTAINING PROTEIN-RELATED"/>
    <property type="match status" value="1"/>
</dbReference>
<organism evidence="3 4">
    <name type="scientific">Sphagnum troendelagicum</name>
    <dbReference type="NCBI Taxonomy" id="128251"/>
    <lineage>
        <taxon>Eukaryota</taxon>
        <taxon>Viridiplantae</taxon>
        <taxon>Streptophyta</taxon>
        <taxon>Embryophyta</taxon>
        <taxon>Bryophyta</taxon>
        <taxon>Sphagnophytina</taxon>
        <taxon>Sphagnopsida</taxon>
        <taxon>Sphagnales</taxon>
        <taxon>Sphagnaceae</taxon>
        <taxon>Sphagnum</taxon>
    </lineage>
</organism>
<name>A0ABP0U8F2_9BRYO</name>
<dbReference type="CDD" id="cd06257">
    <property type="entry name" value="DnaJ"/>
    <property type="match status" value="1"/>
</dbReference>
<dbReference type="Pfam" id="PF00226">
    <property type="entry name" value="DnaJ"/>
    <property type="match status" value="1"/>
</dbReference>
<sequence>MVKDLEYYQVLGVAPDATAAEIKKAYYVKARSVHPDKNPNDPEAAHNFQVLGEAYQVLSDPQQRDAYDRLGKQGVSTDAMVDPAAVFGMLFGSDAFHDYVGQLAMASMAGMETGPEGQPIDVMEAQGKFKEIQNKREETLKARLLEHIEPYVQGNKEQFVNWAKEERDRLKEAAFGQAMLQTIGYIYQRQAAKELGKNILFLGVPFLTEWMRDKGHFIKSQITAAAGAIQLMQMQEDLKRQLQSGQIGEANVEKFLESKQQAMLDSLWKLNVADIELTISHVCHMVLHDTTAKKELLRQRAKALKKLGSIFQGPFAQQNNGAQTTGNYPGVNTSSTYSPKSPKSSPTSQVEMSNVYYVSFSTSNFAPVILFGGPVPTQPHGASSEFRHSAGPSHGGFGGQS</sequence>
<dbReference type="InterPro" id="IPR036869">
    <property type="entry name" value="J_dom_sf"/>
</dbReference>
<dbReference type="PRINTS" id="PR00625">
    <property type="entry name" value="JDOMAIN"/>
</dbReference>
<dbReference type="SMART" id="SM00271">
    <property type="entry name" value="DnaJ"/>
    <property type="match status" value="1"/>
</dbReference>
<dbReference type="Proteomes" id="UP001497512">
    <property type="component" value="Chromosome 2"/>
</dbReference>
<dbReference type="InterPro" id="IPR052423">
    <property type="entry name" value="EMIR"/>
</dbReference>
<dbReference type="InterPro" id="IPR026894">
    <property type="entry name" value="DnaJ_X"/>
</dbReference>
<feature type="region of interest" description="Disordered" evidence="1">
    <location>
        <begin position="315"/>
        <end position="348"/>
    </location>
</feature>
<protein>
    <recommendedName>
        <fullName evidence="2">J domain-containing protein</fullName>
    </recommendedName>
</protein>
<dbReference type="SUPFAM" id="SSF46565">
    <property type="entry name" value="Chaperone J-domain"/>
    <property type="match status" value="1"/>
</dbReference>
<dbReference type="PANTHER" id="PTHR44094">
    <property type="entry name" value="DNAJ HEAT SHOCK N-TERMINAL DOMAIN-CONTAINING PROTEIN"/>
    <property type="match status" value="1"/>
</dbReference>
<dbReference type="Gene3D" id="1.10.287.110">
    <property type="entry name" value="DnaJ domain"/>
    <property type="match status" value="1"/>
</dbReference>
<evidence type="ECO:0000313" key="4">
    <source>
        <dbReference type="Proteomes" id="UP001497512"/>
    </source>
</evidence>